<reference evidence="5 6" key="1">
    <citation type="submission" date="2019-10" db="EMBL/GenBank/DDBJ databases">
        <title>Bifidobacterium from non-human primates.</title>
        <authorList>
            <person name="Modesto M."/>
        </authorList>
    </citation>
    <scope>NUCLEOTIDE SEQUENCE [LARGE SCALE GENOMIC DNA]</scope>
    <source>
        <strain evidence="5 6">SMA15</strain>
    </source>
</reference>
<keyword evidence="2" id="KW-0067">ATP-binding</keyword>
<accession>A0A6L9SUB5</accession>
<dbReference type="Gene3D" id="1.10.8.60">
    <property type="match status" value="1"/>
</dbReference>
<dbReference type="PANTHER" id="PTHR48102">
    <property type="entry name" value="ATP-DEPENDENT CLP PROTEASE ATP-BINDING SUBUNIT CLPX-LIKE, MITOCHONDRIAL-RELATED"/>
    <property type="match status" value="1"/>
</dbReference>
<evidence type="ECO:0000313" key="6">
    <source>
        <dbReference type="Proteomes" id="UP000483293"/>
    </source>
</evidence>
<evidence type="ECO:0000256" key="3">
    <source>
        <dbReference type="SAM" id="MobiDB-lite"/>
    </source>
</evidence>
<gene>
    <name evidence="5" type="ORF">GFD21_02825</name>
</gene>
<comment type="caution">
    <text evidence="5">The sequence shown here is derived from an EMBL/GenBank/DDBJ whole genome shotgun (WGS) entry which is preliminary data.</text>
</comment>
<evidence type="ECO:0000259" key="4">
    <source>
        <dbReference type="Pfam" id="PF10431"/>
    </source>
</evidence>
<evidence type="ECO:0000313" key="5">
    <source>
        <dbReference type="EMBL" id="NEG54731.1"/>
    </source>
</evidence>
<organism evidence="5 6">
    <name type="scientific">Bifidobacterium platyrrhinorum</name>
    <dbReference type="NCBI Taxonomy" id="2661628"/>
    <lineage>
        <taxon>Bacteria</taxon>
        <taxon>Bacillati</taxon>
        <taxon>Actinomycetota</taxon>
        <taxon>Actinomycetes</taxon>
        <taxon>Bifidobacteriales</taxon>
        <taxon>Bifidobacteriaceae</taxon>
        <taxon>Bifidobacterium</taxon>
    </lineage>
</organism>
<proteinExistence type="predicted"/>
<keyword evidence="1" id="KW-0547">Nucleotide-binding</keyword>
<name>A0A6L9SUB5_9BIFI</name>
<dbReference type="GO" id="GO:0016887">
    <property type="term" value="F:ATP hydrolysis activity"/>
    <property type="evidence" value="ECO:0007669"/>
    <property type="project" value="TreeGrafter"/>
</dbReference>
<dbReference type="Pfam" id="PF10431">
    <property type="entry name" value="ClpB_D2-small"/>
    <property type="match status" value="1"/>
</dbReference>
<dbReference type="EMBL" id="WHZV01000001">
    <property type="protein sequence ID" value="NEG54731.1"/>
    <property type="molecule type" value="Genomic_DNA"/>
</dbReference>
<dbReference type="GO" id="GO:0051603">
    <property type="term" value="P:proteolysis involved in protein catabolic process"/>
    <property type="evidence" value="ECO:0007669"/>
    <property type="project" value="TreeGrafter"/>
</dbReference>
<dbReference type="InterPro" id="IPR019489">
    <property type="entry name" value="Clp_ATPase_C"/>
</dbReference>
<evidence type="ECO:0000256" key="2">
    <source>
        <dbReference type="ARBA" id="ARBA00022840"/>
    </source>
</evidence>
<dbReference type="PANTHER" id="PTHR48102:SF7">
    <property type="entry name" value="ATP-DEPENDENT CLP PROTEASE ATP-BINDING SUBUNIT CLPX-LIKE, MITOCHONDRIAL"/>
    <property type="match status" value="1"/>
</dbReference>
<keyword evidence="6" id="KW-1185">Reference proteome</keyword>
<evidence type="ECO:0000256" key="1">
    <source>
        <dbReference type="ARBA" id="ARBA00022741"/>
    </source>
</evidence>
<dbReference type="InterPro" id="IPR050052">
    <property type="entry name" value="ATP-dep_Clp_protease_ClpX"/>
</dbReference>
<dbReference type="Proteomes" id="UP000483293">
    <property type="component" value="Unassembled WGS sequence"/>
</dbReference>
<dbReference type="RefSeq" id="WP_163196398.1">
    <property type="nucleotide sequence ID" value="NZ_WHZV01000001.1"/>
</dbReference>
<dbReference type="AlphaFoldDB" id="A0A6L9SUB5"/>
<protein>
    <recommendedName>
        <fullName evidence="4">Clp ATPase C-terminal domain-containing protein</fullName>
    </recommendedName>
</protein>
<dbReference type="GO" id="GO:0005524">
    <property type="term" value="F:ATP binding"/>
    <property type="evidence" value="ECO:0007669"/>
    <property type="project" value="UniProtKB-KW"/>
</dbReference>
<sequence length="77" mass="8212">MRAIAATAIRQGTGARGLRAIIERTLQDTMFQLPSMPDVTQVIVDKASVTGAGVPKMVRSGGVDTQEMRSVRGRRAA</sequence>
<feature type="region of interest" description="Disordered" evidence="3">
    <location>
        <begin position="58"/>
        <end position="77"/>
    </location>
</feature>
<feature type="domain" description="Clp ATPase C-terminal" evidence="4">
    <location>
        <begin position="2"/>
        <end position="37"/>
    </location>
</feature>